<dbReference type="AlphaFoldDB" id="E6YKF3"/>
<dbReference type="PANTHER" id="PTHR30121:SF12">
    <property type="entry name" value="TYPE IV SECRETION SYSTEM PROTEIN CAGE"/>
    <property type="match status" value="1"/>
</dbReference>
<evidence type="ECO:0000313" key="2">
    <source>
        <dbReference type="EMBL" id="KEC55597.1"/>
    </source>
</evidence>
<evidence type="ECO:0000313" key="3">
    <source>
        <dbReference type="Proteomes" id="UP000027336"/>
    </source>
</evidence>
<dbReference type="Proteomes" id="UP000027336">
    <property type="component" value="Unassembled WGS sequence"/>
</dbReference>
<dbReference type="Gene3D" id="1.10.8.730">
    <property type="match status" value="1"/>
</dbReference>
<dbReference type="InterPro" id="IPR051162">
    <property type="entry name" value="T4SS_component"/>
</dbReference>
<organism evidence="1">
    <name type="scientific">Bartonella rochalimae ATCC BAA-1498</name>
    <dbReference type="NCBI Taxonomy" id="685782"/>
    <lineage>
        <taxon>Bacteria</taxon>
        <taxon>Pseudomonadati</taxon>
        <taxon>Pseudomonadota</taxon>
        <taxon>Alphaproteobacteria</taxon>
        <taxon>Hyphomicrobiales</taxon>
        <taxon>Bartonellaceae</taxon>
        <taxon>Bartonella</taxon>
    </lineage>
</organism>
<evidence type="ECO:0000313" key="1">
    <source>
        <dbReference type="EMBL" id="CBI77341.1"/>
    </source>
</evidence>
<name>E6YKF3_9HYPH</name>
<dbReference type="Gene3D" id="3.40.50.300">
    <property type="entry name" value="P-loop containing nucleotide triphosphate hydrolases"/>
    <property type="match status" value="1"/>
</dbReference>
<dbReference type="SUPFAM" id="SSF52540">
    <property type="entry name" value="P-loop containing nucleoside triphosphate hydrolases"/>
    <property type="match status" value="1"/>
</dbReference>
<dbReference type="PANTHER" id="PTHR30121">
    <property type="entry name" value="UNCHARACTERIZED PROTEIN YJGR-RELATED"/>
    <property type="match status" value="1"/>
</dbReference>
<proteinExistence type="predicted"/>
<dbReference type="HOGENOM" id="CLU_823010_0_0_5"/>
<sequence>MHEDREVLTENARLVKREIEHKGFSARIETLNTMKAWLGSIAGQTYPNIRRPLINTQNLADMLPLSSVCPGLQNNPCPLYPDNSPALSQVVTTGATPFRLNLHVDDVGHTLVFGPTGAGKSTLLAFLLAQSCRYWSKAVDKSGKHLPAHITAFDKGCSLFTLCHAVSGRHYNIGESDSSLNALMPLADVDTDADNLWAQEWVSICYELQTGLAPTPKQKMEIHRAMQQMKQTSKHMRSLGNFVMTVQDKEIHQALLHYTLSGAMGHLLDGKKPLEEEHNFVVYEIDELMKLGDKNALPVLLYLFRRFEKSLKGQPSILSLDEAWIMLGHPVFREKNS</sequence>
<protein>
    <submittedName>
        <fullName evidence="1">Putative conjugal transfer protein trbE part 2</fullName>
    </submittedName>
</protein>
<dbReference type="EMBL" id="FN645455">
    <property type="protein sequence ID" value="CBI77341.1"/>
    <property type="molecule type" value="Genomic_DNA"/>
</dbReference>
<accession>E6YKF3</accession>
<reference evidence="1" key="1">
    <citation type="journal article" date="2011" name="PLoS Genet.">
        <title>Parallel evolution of a type IV secretion system in radiating lineages of the host-restricted bacterial pathogen Bartonella.</title>
        <authorList>
            <person name="Engel P."/>
            <person name="Salzburger W."/>
            <person name="Liesch M."/>
            <person name="Chang C.C."/>
            <person name="Maruyama S."/>
            <person name="Lanz C."/>
            <person name="Calteau A."/>
            <person name="Lajus A."/>
            <person name="Medigue C."/>
            <person name="Schuster S.C."/>
            <person name="Dehio C."/>
        </authorList>
    </citation>
    <scope>NUCLEOTIDE SEQUENCE</scope>
    <source>
        <strain evidence="1">ATCC BAA-1498</strain>
    </source>
</reference>
<keyword evidence="3" id="KW-1185">Reference proteome</keyword>
<reference evidence="2 3" key="2">
    <citation type="submission" date="2012-04" db="EMBL/GenBank/DDBJ databases">
        <title>The Genome Sequence of Bartonella rochalimae BMGH.</title>
        <authorList>
            <consortium name="The Broad Institute Genome Sequencing Platform"/>
            <consortium name="The Broad Institute Genome Sequencing Center for Infectious Disease"/>
            <person name="Feldgarden M."/>
            <person name="Kirby J."/>
            <person name="Kosoy M."/>
            <person name="Birtles R."/>
            <person name="Probert W.S."/>
            <person name="Chiaraviglio L."/>
            <person name="Walker B."/>
            <person name="Young S.K."/>
            <person name="Zeng Q."/>
            <person name="Gargeya S."/>
            <person name="Fitzgerald M."/>
            <person name="Haas B."/>
            <person name="Abouelleil A."/>
            <person name="Alvarado L."/>
            <person name="Arachchi H.M."/>
            <person name="Berlin A.M."/>
            <person name="Chapman S.B."/>
            <person name="Goldberg J."/>
            <person name="Griggs A."/>
            <person name="Gujja S."/>
            <person name="Hansen M."/>
            <person name="Howarth C."/>
            <person name="Imamovic A."/>
            <person name="Larimer J."/>
            <person name="McCowen C."/>
            <person name="Montmayeur A."/>
            <person name="Murphy C."/>
            <person name="Neiman D."/>
            <person name="Pearson M."/>
            <person name="Priest M."/>
            <person name="Roberts A."/>
            <person name="Saif S."/>
            <person name="Shea T."/>
            <person name="Sisk P."/>
            <person name="Sykes S."/>
            <person name="Wortman J."/>
            <person name="Nusbaum C."/>
            <person name="Birren B."/>
        </authorList>
    </citation>
    <scope>NUCLEOTIDE SEQUENCE [LARGE SCALE GENOMIC DNA]</scope>
    <source>
        <strain evidence="2 3">ATCC BAA-1498</strain>
    </source>
</reference>
<dbReference type="RefSeq" id="WP_235692194.1">
    <property type="nucleotide sequence ID" value="NZ_KL407337.1"/>
</dbReference>
<dbReference type="InterPro" id="IPR027417">
    <property type="entry name" value="P-loop_NTPase"/>
</dbReference>
<dbReference type="PATRIC" id="fig|685782.3.peg.648"/>
<dbReference type="EMBL" id="AHPK01000012">
    <property type="protein sequence ID" value="KEC55597.1"/>
    <property type="molecule type" value="Genomic_DNA"/>
</dbReference>
<gene>
    <name evidence="1" type="ORF">BARRO_10274</name>
    <name evidence="2" type="ORF">O99_00634</name>
</gene>
<dbReference type="eggNOG" id="COG3451">
    <property type="taxonomic scope" value="Bacteria"/>
</dbReference>